<evidence type="ECO:0000256" key="2">
    <source>
        <dbReference type="ARBA" id="ARBA00004429"/>
    </source>
</evidence>
<dbReference type="SUPFAM" id="SSF55874">
    <property type="entry name" value="ATPase domain of HSP90 chaperone/DNA topoisomerase II/histidine kinase"/>
    <property type="match status" value="1"/>
</dbReference>
<feature type="transmembrane region" description="Helical" evidence="15">
    <location>
        <begin position="25"/>
        <end position="44"/>
    </location>
</feature>
<dbReference type="InterPro" id="IPR036097">
    <property type="entry name" value="HisK_dim/P_sf"/>
</dbReference>
<evidence type="ECO:0000256" key="4">
    <source>
        <dbReference type="ARBA" id="ARBA00022475"/>
    </source>
</evidence>
<keyword evidence="14 15" id="KW-0472">Membrane</keyword>
<evidence type="ECO:0000313" key="18">
    <source>
        <dbReference type="EMBL" id="MEN2793419.1"/>
    </source>
</evidence>
<evidence type="ECO:0000256" key="3">
    <source>
        <dbReference type="ARBA" id="ARBA00012438"/>
    </source>
</evidence>
<keyword evidence="4" id="KW-1003">Cell membrane</keyword>
<dbReference type="PANTHER" id="PTHR44936:SF5">
    <property type="entry name" value="SENSOR HISTIDINE KINASE ENVZ"/>
    <property type="match status" value="1"/>
</dbReference>
<keyword evidence="8 15" id="KW-0812">Transmembrane</keyword>
<dbReference type="RefSeq" id="WP_343892360.1">
    <property type="nucleotide sequence ID" value="NZ_BAAAEH010000058.1"/>
</dbReference>
<dbReference type="SMART" id="SM00387">
    <property type="entry name" value="HATPase_c"/>
    <property type="match status" value="1"/>
</dbReference>
<comment type="subcellular location">
    <subcellularLocation>
        <location evidence="2">Cell inner membrane</location>
        <topology evidence="2">Multi-pass membrane protein</topology>
    </subcellularLocation>
</comment>
<evidence type="ECO:0000256" key="8">
    <source>
        <dbReference type="ARBA" id="ARBA00022692"/>
    </source>
</evidence>
<keyword evidence="12 15" id="KW-1133">Transmembrane helix</keyword>
<keyword evidence="5" id="KW-0997">Cell inner membrane</keyword>
<protein>
    <recommendedName>
        <fullName evidence="3">histidine kinase</fullName>
        <ecNumber evidence="3">2.7.13.3</ecNumber>
    </recommendedName>
</protein>
<gene>
    <name evidence="18" type="ORF">ABC974_27620</name>
</gene>
<evidence type="ECO:0000256" key="10">
    <source>
        <dbReference type="ARBA" id="ARBA00022777"/>
    </source>
</evidence>
<name>A0ABU9YC90_9SPHN</name>
<dbReference type="EC" id="2.7.13.3" evidence="3"/>
<keyword evidence="6" id="KW-0597">Phosphoprotein</keyword>
<evidence type="ECO:0000256" key="6">
    <source>
        <dbReference type="ARBA" id="ARBA00022553"/>
    </source>
</evidence>
<dbReference type="CDD" id="cd00082">
    <property type="entry name" value="HisKA"/>
    <property type="match status" value="1"/>
</dbReference>
<dbReference type="InterPro" id="IPR003660">
    <property type="entry name" value="HAMP_dom"/>
</dbReference>
<dbReference type="InterPro" id="IPR036890">
    <property type="entry name" value="HATPase_C_sf"/>
</dbReference>
<dbReference type="SUPFAM" id="SSF47384">
    <property type="entry name" value="Homodimeric domain of signal transducing histidine kinase"/>
    <property type="match status" value="1"/>
</dbReference>
<dbReference type="Gene3D" id="1.10.287.130">
    <property type="match status" value="1"/>
</dbReference>
<evidence type="ECO:0000256" key="5">
    <source>
        <dbReference type="ARBA" id="ARBA00022519"/>
    </source>
</evidence>
<feature type="domain" description="HAMP" evidence="17">
    <location>
        <begin position="204"/>
        <end position="256"/>
    </location>
</feature>
<sequence>MSPIPEPRNAFTRARDFLGSMAGRIFLILTVGMTAASIGSLLVAEQGRLHDFEHVRRERVALSAIDIAERLQRSPDVFGKMIAERGIYGATPPPANVSMIAPDPELSQLLERQLGSGAHAEGGRLPSGLCFPPHGENMDRFAAGIADLPVPECWLVRFVDRTGVQRALAINLPALIVPRSSMLDPVYLLIVVASSALLAMIVGRIAAAPLRRLADAAREISVASEPEPIAERGPTEVRAALQSFNVMQRRVQDGVRDRTQLLAAISHDLQTPLTRLRLRLEQISDEGLKERLTADLAATQSLVREGLELARSSESQEPMSSVDIDSMLSSIAEDASEFGADVTFANGCGAVVRIKPNALTRAIVNLVDNAVKYGGGAQIACFETPGKLTITIRDYGIGIPEDRIEAMFTPFERGDASRSRSTGGTGLGLTIARAKVRSFGADVSLSNHPDGGLLAAIVVPN</sequence>
<dbReference type="SMART" id="SM00304">
    <property type="entry name" value="HAMP"/>
    <property type="match status" value="1"/>
</dbReference>
<comment type="caution">
    <text evidence="18">The sequence shown here is derived from an EMBL/GenBank/DDBJ whole genome shotgun (WGS) entry which is preliminary data.</text>
</comment>
<dbReference type="Pfam" id="PF02518">
    <property type="entry name" value="HATPase_c"/>
    <property type="match status" value="1"/>
</dbReference>
<feature type="domain" description="Histidine kinase" evidence="16">
    <location>
        <begin position="264"/>
        <end position="461"/>
    </location>
</feature>
<dbReference type="EMBL" id="JBDIME010000047">
    <property type="protein sequence ID" value="MEN2793419.1"/>
    <property type="molecule type" value="Genomic_DNA"/>
</dbReference>
<keyword evidence="9" id="KW-0547">Nucleotide-binding</keyword>
<evidence type="ECO:0000256" key="11">
    <source>
        <dbReference type="ARBA" id="ARBA00022840"/>
    </source>
</evidence>
<dbReference type="InterPro" id="IPR004358">
    <property type="entry name" value="Sig_transdc_His_kin-like_C"/>
</dbReference>
<accession>A0ABU9YC90</accession>
<keyword evidence="19" id="KW-1185">Reference proteome</keyword>
<dbReference type="PROSITE" id="PS50109">
    <property type="entry name" value="HIS_KIN"/>
    <property type="match status" value="1"/>
</dbReference>
<dbReference type="Pfam" id="PF00512">
    <property type="entry name" value="HisKA"/>
    <property type="match status" value="1"/>
</dbReference>
<evidence type="ECO:0000313" key="19">
    <source>
        <dbReference type="Proteomes" id="UP001419910"/>
    </source>
</evidence>
<dbReference type="InterPro" id="IPR050980">
    <property type="entry name" value="2C_sensor_his_kinase"/>
</dbReference>
<dbReference type="Gene3D" id="3.30.565.10">
    <property type="entry name" value="Histidine kinase-like ATPase, C-terminal domain"/>
    <property type="match status" value="1"/>
</dbReference>
<evidence type="ECO:0000256" key="9">
    <source>
        <dbReference type="ARBA" id="ARBA00022741"/>
    </source>
</evidence>
<dbReference type="InterPro" id="IPR005467">
    <property type="entry name" value="His_kinase_dom"/>
</dbReference>
<dbReference type="InterPro" id="IPR003661">
    <property type="entry name" value="HisK_dim/P_dom"/>
</dbReference>
<dbReference type="Pfam" id="PF00672">
    <property type="entry name" value="HAMP"/>
    <property type="match status" value="1"/>
</dbReference>
<keyword evidence="11 18" id="KW-0067">ATP-binding</keyword>
<evidence type="ECO:0000256" key="12">
    <source>
        <dbReference type="ARBA" id="ARBA00022989"/>
    </source>
</evidence>
<dbReference type="SMART" id="SM00388">
    <property type="entry name" value="HisKA"/>
    <property type="match status" value="1"/>
</dbReference>
<dbReference type="GO" id="GO:0005524">
    <property type="term" value="F:ATP binding"/>
    <property type="evidence" value="ECO:0007669"/>
    <property type="project" value="UniProtKB-KW"/>
</dbReference>
<evidence type="ECO:0000256" key="13">
    <source>
        <dbReference type="ARBA" id="ARBA00023012"/>
    </source>
</evidence>
<proteinExistence type="predicted"/>
<evidence type="ECO:0000256" key="14">
    <source>
        <dbReference type="ARBA" id="ARBA00023136"/>
    </source>
</evidence>
<organism evidence="18 19">
    <name type="scientific">Sphingomonas oligophenolica</name>
    <dbReference type="NCBI Taxonomy" id="301154"/>
    <lineage>
        <taxon>Bacteria</taxon>
        <taxon>Pseudomonadati</taxon>
        <taxon>Pseudomonadota</taxon>
        <taxon>Alphaproteobacteria</taxon>
        <taxon>Sphingomonadales</taxon>
        <taxon>Sphingomonadaceae</taxon>
        <taxon>Sphingomonas</taxon>
    </lineage>
</organism>
<evidence type="ECO:0000256" key="15">
    <source>
        <dbReference type="SAM" id="Phobius"/>
    </source>
</evidence>
<dbReference type="CDD" id="cd06225">
    <property type="entry name" value="HAMP"/>
    <property type="match status" value="1"/>
</dbReference>
<keyword evidence="10" id="KW-0418">Kinase</keyword>
<dbReference type="PROSITE" id="PS50885">
    <property type="entry name" value="HAMP"/>
    <property type="match status" value="1"/>
</dbReference>
<keyword evidence="13" id="KW-0902">Two-component regulatory system</keyword>
<evidence type="ECO:0000256" key="7">
    <source>
        <dbReference type="ARBA" id="ARBA00022679"/>
    </source>
</evidence>
<dbReference type="Proteomes" id="UP001419910">
    <property type="component" value="Unassembled WGS sequence"/>
</dbReference>
<evidence type="ECO:0000259" key="17">
    <source>
        <dbReference type="PROSITE" id="PS50885"/>
    </source>
</evidence>
<dbReference type="InterPro" id="IPR003594">
    <property type="entry name" value="HATPase_dom"/>
</dbReference>
<evidence type="ECO:0000256" key="1">
    <source>
        <dbReference type="ARBA" id="ARBA00000085"/>
    </source>
</evidence>
<comment type="catalytic activity">
    <reaction evidence="1">
        <text>ATP + protein L-histidine = ADP + protein N-phospho-L-histidine.</text>
        <dbReference type="EC" id="2.7.13.3"/>
    </reaction>
</comment>
<dbReference type="PRINTS" id="PR00344">
    <property type="entry name" value="BCTRLSENSOR"/>
</dbReference>
<dbReference type="PANTHER" id="PTHR44936">
    <property type="entry name" value="SENSOR PROTEIN CREC"/>
    <property type="match status" value="1"/>
</dbReference>
<feature type="transmembrane region" description="Helical" evidence="15">
    <location>
        <begin position="186"/>
        <end position="207"/>
    </location>
</feature>
<reference evidence="18 19" key="1">
    <citation type="submission" date="2024-05" db="EMBL/GenBank/DDBJ databases">
        <authorList>
            <person name="Liu Q."/>
            <person name="Xin Y.-H."/>
        </authorList>
    </citation>
    <scope>NUCLEOTIDE SEQUENCE [LARGE SCALE GENOMIC DNA]</scope>
    <source>
        <strain evidence="18 19">CGMCC 1.10181</strain>
    </source>
</reference>
<keyword evidence="7" id="KW-0808">Transferase</keyword>
<evidence type="ECO:0000259" key="16">
    <source>
        <dbReference type="PROSITE" id="PS50109"/>
    </source>
</evidence>